<name>A0A3B1KIX0_ASTMX</name>
<dbReference type="GeneTree" id="ENSGT00940000154307"/>
<dbReference type="PROSITE" id="PS00237">
    <property type="entry name" value="G_PROTEIN_RECEP_F1_1"/>
    <property type="match status" value="1"/>
</dbReference>
<keyword evidence="4 10" id="KW-1133">Transmembrane helix</keyword>
<feature type="domain" description="G-protein coupled receptors family 1 profile" evidence="11">
    <location>
        <begin position="40"/>
        <end position="159"/>
    </location>
</feature>
<dbReference type="PROSITE" id="PS50262">
    <property type="entry name" value="G_PROTEIN_RECEP_F1_2"/>
    <property type="match status" value="2"/>
</dbReference>
<keyword evidence="5 9" id="KW-0297">G-protein coupled receptor</keyword>
<evidence type="ECO:0000313" key="13">
    <source>
        <dbReference type="Proteomes" id="UP000018467"/>
    </source>
</evidence>
<dbReference type="PANTHER" id="PTHR24226:SF0">
    <property type="entry name" value="G-PROTEIN COUPLED RECEPTOR 182"/>
    <property type="match status" value="1"/>
</dbReference>
<organism evidence="12 13">
    <name type="scientific">Astyanax mexicanus</name>
    <name type="common">Blind cave fish</name>
    <name type="synonym">Astyanax fasciatus mexicanus</name>
    <dbReference type="NCBI Taxonomy" id="7994"/>
    <lineage>
        <taxon>Eukaryota</taxon>
        <taxon>Metazoa</taxon>
        <taxon>Chordata</taxon>
        <taxon>Craniata</taxon>
        <taxon>Vertebrata</taxon>
        <taxon>Euteleostomi</taxon>
        <taxon>Actinopterygii</taxon>
        <taxon>Neopterygii</taxon>
        <taxon>Teleostei</taxon>
        <taxon>Ostariophysi</taxon>
        <taxon>Characiformes</taxon>
        <taxon>Characoidei</taxon>
        <taxon>Acestrorhamphidae</taxon>
        <taxon>Acestrorhamphinae</taxon>
        <taxon>Astyanax</taxon>
    </lineage>
</organism>
<evidence type="ECO:0000313" key="12">
    <source>
        <dbReference type="Ensembl" id="ENSAMXP00000054518.1"/>
    </source>
</evidence>
<keyword evidence="6 10" id="KW-0472">Membrane</keyword>
<comment type="similarity">
    <text evidence="9">Belongs to the G-protein coupled receptor 1 family.</text>
</comment>
<dbReference type="PRINTS" id="PR00643">
    <property type="entry name" value="G10DORPHANR"/>
</dbReference>
<accession>A0A3B1KIX0</accession>
<keyword evidence="2" id="KW-1003">Cell membrane</keyword>
<dbReference type="GO" id="GO:0004930">
    <property type="term" value="F:G protein-coupled receptor activity"/>
    <property type="evidence" value="ECO:0007669"/>
    <property type="project" value="UniProtKB-KW"/>
</dbReference>
<evidence type="ECO:0000256" key="9">
    <source>
        <dbReference type="RuleBase" id="RU000688"/>
    </source>
</evidence>
<dbReference type="Proteomes" id="UP000018467">
    <property type="component" value="Unassembled WGS sequence"/>
</dbReference>
<feature type="transmembrane region" description="Helical" evidence="10">
    <location>
        <begin position="24"/>
        <end position="47"/>
    </location>
</feature>
<evidence type="ECO:0000256" key="6">
    <source>
        <dbReference type="ARBA" id="ARBA00023136"/>
    </source>
</evidence>
<feature type="transmembrane region" description="Helical" evidence="10">
    <location>
        <begin position="245"/>
        <end position="271"/>
    </location>
</feature>
<dbReference type="InterPro" id="IPR000276">
    <property type="entry name" value="GPCR_Rhodpsn"/>
</dbReference>
<keyword evidence="3 9" id="KW-0812">Transmembrane</keyword>
<feature type="domain" description="G-protein coupled receptors family 1 profile" evidence="11">
    <location>
        <begin position="214"/>
        <end position="268"/>
    </location>
</feature>
<dbReference type="InterPro" id="IPR017452">
    <property type="entry name" value="GPCR_Rhodpsn_7TM"/>
</dbReference>
<reference evidence="12" key="3">
    <citation type="submission" date="2025-08" db="UniProtKB">
        <authorList>
            <consortium name="Ensembl"/>
        </authorList>
    </citation>
    <scope>IDENTIFICATION</scope>
</reference>
<dbReference type="AlphaFoldDB" id="A0A3B1KIX0"/>
<evidence type="ECO:0000256" key="5">
    <source>
        <dbReference type="ARBA" id="ARBA00023040"/>
    </source>
</evidence>
<evidence type="ECO:0000256" key="10">
    <source>
        <dbReference type="SAM" id="Phobius"/>
    </source>
</evidence>
<evidence type="ECO:0000256" key="7">
    <source>
        <dbReference type="ARBA" id="ARBA00023170"/>
    </source>
</evidence>
<protein>
    <recommendedName>
        <fullName evidence="11">G-protein coupled receptors family 1 profile domain-containing protein</fullName>
    </recommendedName>
</protein>
<dbReference type="InterPro" id="IPR047143">
    <property type="entry name" value="GPER1-like"/>
</dbReference>
<dbReference type="Ensembl" id="ENSAMXT00000042157.1">
    <property type="protein sequence ID" value="ENSAMXP00000054518.1"/>
    <property type="gene ID" value="ENSAMXG00000034991.1"/>
</dbReference>
<evidence type="ECO:0000256" key="4">
    <source>
        <dbReference type="ARBA" id="ARBA00022989"/>
    </source>
</evidence>
<keyword evidence="13" id="KW-1185">Reference proteome</keyword>
<dbReference type="PANTHER" id="PTHR24226">
    <property type="entry name" value="G-PROTEIN COUPLED RECEPTOR 182 AND ESTROGEN RECEPTOR 1"/>
    <property type="match status" value="1"/>
</dbReference>
<dbReference type="Bgee" id="ENSAMXG00000034991">
    <property type="expression patterns" value="Expressed in mesonephros and 10 other cell types or tissues"/>
</dbReference>
<evidence type="ECO:0000256" key="8">
    <source>
        <dbReference type="ARBA" id="ARBA00023224"/>
    </source>
</evidence>
<dbReference type="Gene3D" id="1.20.1070.10">
    <property type="entry name" value="Rhodopsin 7-helix transmembrane proteins"/>
    <property type="match status" value="2"/>
</dbReference>
<dbReference type="InterPro" id="IPR001350">
    <property type="entry name" value="G10D_rcpt"/>
</dbReference>
<keyword evidence="7 9" id="KW-0675">Receptor</keyword>
<dbReference type="Pfam" id="PF00001">
    <property type="entry name" value="7tm_1"/>
    <property type="match status" value="1"/>
</dbReference>
<reference evidence="13" key="2">
    <citation type="journal article" date="2014" name="Nat. Commun.">
        <title>The cavefish genome reveals candidate genes for eye loss.</title>
        <authorList>
            <person name="McGaugh S.E."/>
            <person name="Gross J.B."/>
            <person name="Aken B."/>
            <person name="Blin M."/>
            <person name="Borowsky R."/>
            <person name="Chalopin D."/>
            <person name="Hinaux H."/>
            <person name="Jeffery W.R."/>
            <person name="Keene A."/>
            <person name="Ma L."/>
            <person name="Minx P."/>
            <person name="Murphy D."/>
            <person name="O'Quin K.E."/>
            <person name="Retaux S."/>
            <person name="Rohner N."/>
            <person name="Searle S.M."/>
            <person name="Stahl B.A."/>
            <person name="Tabin C."/>
            <person name="Volff J.N."/>
            <person name="Yoshizawa M."/>
            <person name="Warren W.C."/>
        </authorList>
    </citation>
    <scope>NUCLEOTIDE SEQUENCE [LARGE SCALE GENOMIC DNA]</scope>
    <source>
        <strain evidence="13">female</strain>
    </source>
</reference>
<proteinExistence type="inferred from homology"/>
<dbReference type="GO" id="GO:0005886">
    <property type="term" value="C:plasma membrane"/>
    <property type="evidence" value="ECO:0007669"/>
    <property type="project" value="UniProtKB-SubCell"/>
</dbReference>
<feature type="transmembrane region" description="Helical" evidence="10">
    <location>
        <begin position="174"/>
        <end position="191"/>
    </location>
</feature>
<evidence type="ECO:0000259" key="11">
    <source>
        <dbReference type="PROSITE" id="PS50262"/>
    </source>
</evidence>
<dbReference type="InParanoid" id="A0A3B1KIX0"/>
<evidence type="ECO:0000256" key="3">
    <source>
        <dbReference type="ARBA" id="ARBA00022692"/>
    </source>
</evidence>
<reference evidence="12" key="4">
    <citation type="submission" date="2025-09" db="UniProtKB">
        <authorList>
            <consortium name="Ensembl"/>
        </authorList>
    </citation>
    <scope>IDENTIFICATION</scope>
</reference>
<feature type="transmembrane region" description="Helical" evidence="10">
    <location>
        <begin position="59"/>
        <end position="81"/>
    </location>
</feature>
<evidence type="ECO:0000256" key="2">
    <source>
        <dbReference type="ARBA" id="ARBA00022475"/>
    </source>
</evidence>
<feature type="transmembrane region" description="Helical" evidence="10">
    <location>
        <begin position="212"/>
        <end position="233"/>
    </location>
</feature>
<dbReference type="SUPFAM" id="SSF81321">
    <property type="entry name" value="Family A G protein-coupled receptor-like"/>
    <property type="match status" value="1"/>
</dbReference>
<sequence length="361" mass="41151">MDYFDNDTEFFHCTVKVDYNSRRIGLFLLHLLVFMVGLVMNVTVVWVNWQRRHSRNTVLFCQLNMGLADTMIMIMLPIYMLEVVLDHVWLWGDFLCRFSNLVVVLSIYASCFFLAYMSVERYLAVVRGSAPKAQILGMTEKRKRNIICAALWLVALFLAALETAHVRILHLQDPGSVVATANILWQLGQYGRALRSRPAALVMCGSCTYTRLSFVVCWLPYHLVMMLMMIDILKPSLFDCNMLEQLFFAYTVVRTTALLHCLANPLLYCFLSRSFRSKLISLVLRHLPQDAGNAGENSTSQSEAYRTLCSSIITDCSPSVLFLCILYYYPPLTLFFNGQNPTGPPPKEQLFLGCGTFSTLQ</sequence>
<dbReference type="PRINTS" id="PR00237">
    <property type="entry name" value="GPCRRHODOPSN"/>
</dbReference>
<feature type="transmembrane region" description="Helical" evidence="10">
    <location>
        <begin position="145"/>
        <end position="168"/>
    </location>
</feature>
<reference evidence="13" key="1">
    <citation type="submission" date="2013-03" db="EMBL/GenBank/DDBJ databases">
        <authorList>
            <person name="Jeffery W."/>
            <person name="Warren W."/>
            <person name="Wilson R.K."/>
        </authorList>
    </citation>
    <scope>NUCLEOTIDE SEQUENCE</scope>
    <source>
        <strain evidence="13">female</strain>
    </source>
</reference>
<comment type="subcellular location">
    <subcellularLocation>
        <location evidence="1">Cell membrane</location>
        <topology evidence="1">Multi-pass membrane protein</topology>
    </subcellularLocation>
</comment>
<feature type="transmembrane region" description="Helical" evidence="10">
    <location>
        <begin position="101"/>
        <end position="124"/>
    </location>
</feature>
<evidence type="ECO:0000256" key="1">
    <source>
        <dbReference type="ARBA" id="ARBA00004651"/>
    </source>
</evidence>
<keyword evidence="8 9" id="KW-0807">Transducer</keyword>